<evidence type="ECO:0000313" key="2">
    <source>
        <dbReference type="Proteomes" id="UP001268896"/>
    </source>
</evidence>
<proteinExistence type="predicted"/>
<protein>
    <submittedName>
        <fullName evidence="1">Uncharacterized protein</fullName>
    </submittedName>
</protein>
<gene>
    <name evidence="1" type="ORF">P7I32_16110</name>
</gene>
<evidence type="ECO:0000313" key="1">
    <source>
        <dbReference type="EMBL" id="MDT2966106.1"/>
    </source>
</evidence>
<dbReference type="EMBL" id="JARQDV010000018">
    <property type="protein sequence ID" value="MDT2966106.1"/>
    <property type="molecule type" value="Genomic_DNA"/>
</dbReference>
<name>A0AAW8UW16_ENTCA</name>
<dbReference type="Proteomes" id="UP001268896">
    <property type="component" value="Unassembled WGS sequence"/>
</dbReference>
<sequence>MLCSKLDLSQDKRNVAFLTSVKYSGLDPLFCRTLWLGIPQSQQARIKRNDSLSASR</sequence>
<dbReference type="AlphaFoldDB" id="A0AAW8UW16"/>
<accession>A0AAW8UW16</accession>
<reference evidence="1" key="1">
    <citation type="submission" date="2023-03" db="EMBL/GenBank/DDBJ databases">
        <authorList>
            <person name="Shen W."/>
            <person name="Cai J."/>
        </authorList>
    </citation>
    <scope>NUCLEOTIDE SEQUENCE</scope>
    <source>
        <strain evidence="1">K72-2</strain>
    </source>
</reference>
<comment type="caution">
    <text evidence="1">The sequence shown here is derived from an EMBL/GenBank/DDBJ whole genome shotgun (WGS) entry which is preliminary data.</text>
</comment>
<organism evidence="1 2">
    <name type="scientific">Enterococcus casseliflavus</name>
    <name type="common">Enterococcus flavescens</name>
    <dbReference type="NCBI Taxonomy" id="37734"/>
    <lineage>
        <taxon>Bacteria</taxon>
        <taxon>Bacillati</taxon>
        <taxon>Bacillota</taxon>
        <taxon>Bacilli</taxon>
        <taxon>Lactobacillales</taxon>
        <taxon>Enterococcaceae</taxon>
        <taxon>Enterococcus</taxon>
    </lineage>
</organism>
<dbReference type="RefSeq" id="WP_311904602.1">
    <property type="nucleotide sequence ID" value="NZ_JARQDV010000018.1"/>
</dbReference>